<keyword evidence="11" id="KW-1015">Disulfide bond</keyword>
<keyword evidence="19" id="KW-1185">Reference proteome</keyword>
<evidence type="ECO:0000313" key="19">
    <source>
        <dbReference type="Proteomes" id="UP001153737"/>
    </source>
</evidence>
<evidence type="ECO:0000256" key="9">
    <source>
        <dbReference type="ARBA" id="ARBA00023053"/>
    </source>
</evidence>
<feature type="domain" description="Amino acid transporter transmembrane" evidence="17">
    <location>
        <begin position="354"/>
        <end position="612"/>
    </location>
</feature>
<evidence type="ECO:0000256" key="2">
    <source>
        <dbReference type="ARBA" id="ARBA00004155"/>
    </source>
</evidence>
<keyword evidence="13" id="KW-0458">Lysosome</keyword>
<dbReference type="OrthoDB" id="294730at2759"/>
<keyword evidence="5" id="KW-0479">Metal-binding</keyword>
<name>A0A9N9X3C4_PHACE</name>
<evidence type="ECO:0000259" key="17">
    <source>
        <dbReference type="Pfam" id="PF01490"/>
    </source>
</evidence>
<dbReference type="GO" id="GO:0015179">
    <property type="term" value="F:L-amino acid transmembrane transporter activity"/>
    <property type="evidence" value="ECO:0007669"/>
    <property type="project" value="TreeGrafter"/>
</dbReference>
<keyword evidence="8 16" id="KW-1133">Transmembrane helix</keyword>
<feature type="domain" description="Amino acid transporter transmembrane" evidence="17">
    <location>
        <begin position="182"/>
        <end position="293"/>
    </location>
</feature>
<evidence type="ECO:0000256" key="10">
    <source>
        <dbReference type="ARBA" id="ARBA00023136"/>
    </source>
</evidence>
<keyword evidence="6" id="KW-0967">Endosome</keyword>
<feature type="transmembrane region" description="Helical" evidence="16">
    <location>
        <begin position="596"/>
        <end position="616"/>
    </location>
</feature>
<dbReference type="InterPro" id="IPR013057">
    <property type="entry name" value="AA_transpt_TM"/>
</dbReference>
<protein>
    <recommendedName>
        <fullName evidence="17">Amino acid transporter transmembrane domain-containing protein</fullName>
    </recommendedName>
</protein>
<keyword evidence="10 16" id="KW-0472">Membrane</keyword>
<keyword evidence="12" id="KW-0325">Glycoprotein</keyword>
<evidence type="ECO:0000256" key="11">
    <source>
        <dbReference type="ARBA" id="ARBA00023157"/>
    </source>
</evidence>
<evidence type="ECO:0000256" key="16">
    <source>
        <dbReference type="SAM" id="Phobius"/>
    </source>
</evidence>
<proteinExistence type="inferred from homology"/>
<dbReference type="Pfam" id="PF01490">
    <property type="entry name" value="Aa_trans"/>
    <property type="match status" value="2"/>
</dbReference>
<keyword evidence="4 16" id="KW-0812">Transmembrane</keyword>
<feature type="transmembrane region" description="Helical" evidence="16">
    <location>
        <begin position="212"/>
        <end position="233"/>
    </location>
</feature>
<evidence type="ECO:0000256" key="4">
    <source>
        <dbReference type="ARBA" id="ARBA00022692"/>
    </source>
</evidence>
<sequence length="618" mass="69727">MNRGSLSNSKYQLVVELSDEQRKTKILSLRLSDDITLMIDLIRNYKLIIKGKGIESDSDHEPLTSSTSPQGYSSSMSENERRVFKQENCSSDESENDTQPNLLGALPFSIQKTRMRGAIPSYGNIDEKHLTTNGKENMYDILQKYSNLDDAVTENTRLLPVKKVGFEDSFQEIRKEKTQTNSSLVTIFAVWNTTMGSSLLAMAWGIEKSGLFPGILINIIIAGLCTYTAYILLSINAKHGVVGQNFEVSDLCGLLVGRWAEVVSKIFSLIVLIGGDIVYWILMSNFLYNFVYFLHGYLTGSESVEIEKSPLCLKENILGINETNILPPSGVFPMEITVFDKVWDLYSTVPVFLAVITLPLLNFKSPTFFTKFNSLGTFSVGYLLIFVAIKSVGWGVHIQNWSIEFDLKPTFCVLSGMLSMSYFIHNIIISVMRHNKHQEQNGRDLSIAFGLVTFTYLFIGTAFYITFPLAKTCIEDNLLNNFPKSDTMAMVARLLLFFQLFTVFPLVTFMLRTDIFSCASVLFRNKSYREFSYAKAILVNCFIVFVCIMFACFLPKIGTLIRYTGAMSGLIYVFLMPSLLKVMSLRKEGALTATKLMFFVAMIFTGFLNLISQFFIVD</sequence>
<accession>A0A9N9X3C4</accession>
<dbReference type="GO" id="GO:0005765">
    <property type="term" value="C:lysosomal membrane"/>
    <property type="evidence" value="ECO:0007669"/>
    <property type="project" value="UniProtKB-SubCell"/>
</dbReference>
<organism evidence="18 19">
    <name type="scientific">Phaedon cochleariae</name>
    <name type="common">Mustard beetle</name>
    <dbReference type="NCBI Taxonomy" id="80249"/>
    <lineage>
        <taxon>Eukaryota</taxon>
        <taxon>Metazoa</taxon>
        <taxon>Ecdysozoa</taxon>
        <taxon>Arthropoda</taxon>
        <taxon>Hexapoda</taxon>
        <taxon>Insecta</taxon>
        <taxon>Pterygota</taxon>
        <taxon>Neoptera</taxon>
        <taxon>Endopterygota</taxon>
        <taxon>Coleoptera</taxon>
        <taxon>Polyphaga</taxon>
        <taxon>Cucujiformia</taxon>
        <taxon>Chrysomeloidea</taxon>
        <taxon>Chrysomelidae</taxon>
        <taxon>Chrysomelinae</taxon>
        <taxon>Chrysomelini</taxon>
        <taxon>Phaedon</taxon>
    </lineage>
</organism>
<gene>
    <name evidence="18" type="ORF">PHAECO_LOCUS7939</name>
</gene>
<feature type="transmembrane region" description="Helical" evidence="16">
    <location>
        <begin position="532"/>
        <end position="554"/>
    </location>
</feature>
<evidence type="ECO:0000313" key="18">
    <source>
        <dbReference type="EMBL" id="CAG9820482.1"/>
    </source>
</evidence>
<feature type="transmembrane region" description="Helical" evidence="16">
    <location>
        <begin position="345"/>
        <end position="363"/>
    </location>
</feature>
<feature type="transmembrane region" description="Helical" evidence="16">
    <location>
        <begin position="413"/>
        <end position="433"/>
    </location>
</feature>
<evidence type="ECO:0000256" key="8">
    <source>
        <dbReference type="ARBA" id="ARBA00022989"/>
    </source>
</evidence>
<feature type="transmembrane region" description="Helical" evidence="16">
    <location>
        <begin position="487"/>
        <end position="511"/>
    </location>
</feature>
<dbReference type="GO" id="GO:0031902">
    <property type="term" value="C:late endosome membrane"/>
    <property type="evidence" value="ECO:0007669"/>
    <property type="project" value="UniProtKB-SubCell"/>
</dbReference>
<feature type="region of interest" description="Disordered" evidence="15">
    <location>
        <begin position="56"/>
        <end position="103"/>
    </location>
</feature>
<feature type="compositionally biased region" description="Low complexity" evidence="15">
    <location>
        <begin position="65"/>
        <end position="77"/>
    </location>
</feature>
<evidence type="ECO:0000256" key="15">
    <source>
        <dbReference type="SAM" id="MobiDB-lite"/>
    </source>
</evidence>
<dbReference type="PANTHER" id="PTHR22950:SF244">
    <property type="entry name" value="NEUTRAL AMINO ACID TRANSPORTER 9"/>
    <property type="match status" value="1"/>
</dbReference>
<comment type="subcellular location">
    <subcellularLocation>
        <location evidence="1">Late endosome membrane</location>
        <topology evidence="1">Multi-pass membrane protein</topology>
    </subcellularLocation>
    <subcellularLocation>
        <location evidence="2">Lysosome membrane</location>
        <topology evidence="2">Multi-pass membrane protein</topology>
    </subcellularLocation>
</comment>
<keyword evidence="7" id="KW-0029">Amino-acid transport</keyword>
<evidence type="ECO:0000256" key="6">
    <source>
        <dbReference type="ARBA" id="ARBA00022753"/>
    </source>
</evidence>
<dbReference type="EMBL" id="OU896710">
    <property type="protein sequence ID" value="CAG9820482.1"/>
    <property type="molecule type" value="Genomic_DNA"/>
</dbReference>
<reference evidence="18" key="1">
    <citation type="submission" date="2022-01" db="EMBL/GenBank/DDBJ databases">
        <authorList>
            <person name="King R."/>
        </authorList>
    </citation>
    <scope>NUCLEOTIDE SEQUENCE</scope>
</reference>
<evidence type="ECO:0000256" key="14">
    <source>
        <dbReference type="ARBA" id="ARBA00038442"/>
    </source>
</evidence>
<reference evidence="18" key="2">
    <citation type="submission" date="2022-10" db="EMBL/GenBank/DDBJ databases">
        <authorList>
            <consortium name="ENA_rothamsted_submissions"/>
            <consortium name="culmorum"/>
            <person name="King R."/>
        </authorList>
    </citation>
    <scope>NUCLEOTIDE SEQUENCE</scope>
</reference>
<feature type="transmembrane region" description="Helical" evidence="16">
    <location>
        <begin position="445"/>
        <end position="467"/>
    </location>
</feature>
<evidence type="ECO:0000256" key="3">
    <source>
        <dbReference type="ARBA" id="ARBA00022448"/>
    </source>
</evidence>
<feature type="transmembrane region" description="Helical" evidence="16">
    <location>
        <begin position="184"/>
        <end position="206"/>
    </location>
</feature>
<evidence type="ECO:0000256" key="12">
    <source>
        <dbReference type="ARBA" id="ARBA00023180"/>
    </source>
</evidence>
<dbReference type="AlphaFoldDB" id="A0A9N9X3C4"/>
<evidence type="ECO:0000256" key="5">
    <source>
        <dbReference type="ARBA" id="ARBA00022723"/>
    </source>
</evidence>
<evidence type="ECO:0000256" key="7">
    <source>
        <dbReference type="ARBA" id="ARBA00022970"/>
    </source>
</evidence>
<evidence type="ECO:0000256" key="13">
    <source>
        <dbReference type="ARBA" id="ARBA00023228"/>
    </source>
</evidence>
<feature type="transmembrane region" description="Helical" evidence="16">
    <location>
        <begin position="560"/>
        <end position="584"/>
    </location>
</feature>
<feature type="transmembrane region" description="Helical" evidence="16">
    <location>
        <begin position="266"/>
        <end position="288"/>
    </location>
</feature>
<dbReference type="PANTHER" id="PTHR22950">
    <property type="entry name" value="AMINO ACID TRANSPORTER"/>
    <property type="match status" value="1"/>
</dbReference>
<comment type="similarity">
    <text evidence="14">Belongs to the amino acid/polyamine transporter 2 family. SLC38A9 subfamily.</text>
</comment>
<evidence type="ECO:0000256" key="1">
    <source>
        <dbReference type="ARBA" id="ARBA00004107"/>
    </source>
</evidence>
<dbReference type="Proteomes" id="UP001153737">
    <property type="component" value="Chromosome 4"/>
</dbReference>
<dbReference type="GO" id="GO:0046872">
    <property type="term" value="F:metal ion binding"/>
    <property type="evidence" value="ECO:0007669"/>
    <property type="project" value="UniProtKB-KW"/>
</dbReference>
<feature type="transmembrane region" description="Helical" evidence="16">
    <location>
        <begin position="375"/>
        <end position="393"/>
    </location>
</feature>
<keyword evidence="3" id="KW-0813">Transport</keyword>
<keyword evidence="9" id="KW-0915">Sodium</keyword>